<dbReference type="Proteomes" id="UP000288805">
    <property type="component" value="Unassembled WGS sequence"/>
</dbReference>
<comment type="caution">
    <text evidence="1">The sequence shown here is derived from an EMBL/GenBank/DDBJ whole genome shotgun (WGS) entry which is preliminary data.</text>
</comment>
<sequence length="480" mass="54357">MAPQEKPCLKLLDMRTLAICGVDLSASNMEKYTLWVLQLRDFCTRLSFMPLRLQMFSVKRKKIRKLTSVVQKMFEFLENNVELYVEKDNNKVFYAIAQCAKSIKFKGWVPNFSGQLVKDYIDSTVETCSPQTGRPLVSRSRSLFDWILRTIINSSLATGYINVWEHSGGDRHIDADWSPIFEDPYSLELGVLIRLVWVQLLGSGGLYSWPWPEDRWAIGLAGPISGWHTTEVAPPLVIVPSPISEDPHAHMERLKQRLRHRETFDFISYPSIAMLRSTGLEHETDRCTTLRHAIQDLIDQGLVHLGQLKLEPIVAYGIIGGFSIVQEAELQCLVHQLQLNDGSPGTSASTLATPSSPDRMNLMTLYFLDEVDEHGTFAEIRDMVDGVVPHEKYIDEMFMMKEIQTAPALEFSDDVIVVDDLFEATVGPVEKASNFVDPPISFDVLSGFVSRSDNVHDSSSMDLSIFEYLLVSCYITFFTL</sequence>
<dbReference type="AlphaFoldDB" id="A0A438DHT1"/>
<evidence type="ECO:0000313" key="1">
    <source>
        <dbReference type="EMBL" id="RVW35011.1"/>
    </source>
</evidence>
<dbReference type="InterPro" id="IPR015946">
    <property type="entry name" value="KH_dom-like_a/b"/>
</dbReference>
<organism evidence="1 2">
    <name type="scientific">Vitis vinifera</name>
    <name type="common">Grape</name>
    <dbReference type="NCBI Taxonomy" id="29760"/>
    <lineage>
        <taxon>Eukaryota</taxon>
        <taxon>Viridiplantae</taxon>
        <taxon>Streptophyta</taxon>
        <taxon>Embryophyta</taxon>
        <taxon>Tracheophyta</taxon>
        <taxon>Spermatophyta</taxon>
        <taxon>Magnoliopsida</taxon>
        <taxon>eudicotyledons</taxon>
        <taxon>Gunneridae</taxon>
        <taxon>Pentapetalae</taxon>
        <taxon>rosids</taxon>
        <taxon>Vitales</taxon>
        <taxon>Vitaceae</taxon>
        <taxon>Viteae</taxon>
        <taxon>Vitis</taxon>
    </lineage>
</organism>
<reference evidence="1 2" key="1">
    <citation type="journal article" date="2018" name="PLoS Genet.">
        <title>Population sequencing reveals clonal diversity and ancestral inbreeding in the grapevine cultivar Chardonnay.</title>
        <authorList>
            <person name="Roach M.J."/>
            <person name="Johnson D.L."/>
            <person name="Bohlmann J."/>
            <person name="van Vuuren H.J."/>
            <person name="Jones S.J."/>
            <person name="Pretorius I.S."/>
            <person name="Schmidt S.A."/>
            <person name="Borneman A.R."/>
        </authorList>
    </citation>
    <scope>NUCLEOTIDE SEQUENCE [LARGE SCALE GENOMIC DNA]</scope>
    <source>
        <strain evidence="2">cv. Chardonnay</strain>
        <tissue evidence="1">Leaf</tissue>
    </source>
</reference>
<name>A0A438DHT1_VITVI</name>
<accession>A0A438DHT1</accession>
<protein>
    <submittedName>
        <fullName evidence="1">Uncharacterized protein</fullName>
    </submittedName>
</protein>
<evidence type="ECO:0000313" key="2">
    <source>
        <dbReference type="Proteomes" id="UP000288805"/>
    </source>
</evidence>
<dbReference type="Gene3D" id="3.30.300.20">
    <property type="match status" value="1"/>
</dbReference>
<proteinExistence type="predicted"/>
<dbReference type="EMBL" id="QGNW01001616">
    <property type="protein sequence ID" value="RVW35011.1"/>
    <property type="molecule type" value="Genomic_DNA"/>
</dbReference>
<gene>
    <name evidence="1" type="ORF">CK203_117469</name>
</gene>